<evidence type="ECO:0000313" key="1">
    <source>
        <dbReference type="Proteomes" id="UP000035642"/>
    </source>
</evidence>
<keyword evidence="1" id="KW-1185">Reference proteome</keyword>
<evidence type="ECO:0000313" key="2">
    <source>
        <dbReference type="WBParaSite" id="ACAC_0000037701-mRNA-1"/>
    </source>
</evidence>
<protein>
    <submittedName>
        <fullName evidence="2">Uncharacterized protein</fullName>
    </submittedName>
</protein>
<proteinExistence type="predicted"/>
<sequence>MFDFMVYDEWRQEENRLGVGYELERGKPAQLSAVDGAATRYASRHSPTFGGSEDLPVELHDSIDCSQQPISTSMSTWKRKVFFFEMLDF</sequence>
<dbReference type="Proteomes" id="UP000035642">
    <property type="component" value="Unassembled WGS sequence"/>
</dbReference>
<accession>A0A158P5Y8</accession>
<name>A0A158P5Y8_ANGCA</name>
<dbReference type="AlphaFoldDB" id="A0A158P5Y8"/>
<dbReference type="WBParaSite" id="ACAC_0000037701-mRNA-1">
    <property type="protein sequence ID" value="ACAC_0000037701-mRNA-1"/>
    <property type="gene ID" value="ACAC_0000037701"/>
</dbReference>
<organism evidence="1 2">
    <name type="scientific">Angiostrongylus cantonensis</name>
    <name type="common">Rat lungworm</name>
    <dbReference type="NCBI Taxonomy" id="6313"/>
    <lineage>
        <taxon>Eukaryota</taxon>
        <taxon>Metazoa</taxon>
        <taxon>Ecdysozoa</taxon>
        <taxon>Nematoda</taxon>
        <taxon>Chromadorea</taxon>
        <taxon>Rhabditida</taxon>
        <taxon>Rhabditina</taxon>
        <taxon>Rhabditomorpha</taxon>
        <taxon>Strongyloidea</taxon>
        <taxon>Metastrongylidae</taxon>
        <taxon>Angiostrongylus</taxon>
    </lineage>
</organism>
<reference evidence="2" key="2">
    <citation type="submission" date="2016-04" db="UniProtKB">
        <authorList>
            <consortium name="WormBaseParasite"/>
        </authorList>
    </citation>
    <scope>IDENTIFICATION</scope>
</reference>
<reference evidence="1" key="1">
    <citation type="submission" date="2012-09" db="EMBL/GenBank/DDBJ databases">
        <authorList>
            <person name="Martin A.A."/>
        </authorList>
    </citation>
    <scope>NUCLEOTIDE SEQUENCE</scope>
</reference>